<name>A0A1F6C4G9_HANXR</name>
<gene>
    <name evidence="2" type="ORF">A3F84_27685</name>
</gene>
<reference evidence="2 3" key="1">
    <citation type="journal article" date="2016" name="Nat. Commun.">
        <title>Thousands of microbial genomes shed light on interconnected biogeochemical processes in an aquifer system.</title>
        <authorList>
            <person name="Anantharaman K."/>
            <person name="Brown C.T."/>
            <person name="Hug L.A."/>
            <person name="Sharon I."/>
            <person name="Castelle C.J."/>
            <person name="Probst A.J."/>
            <person name="Thomas B.C."/>
            <person name="Singh A."/>
            <person name="Wilkins M.J."/>
            <person name="Karaoz U."/>
            <person name="Brodie E.L."/>
            <person name="Williams K.H."/>
            <person name="Hubbard S.S."/>
            <person name="Banfield J.F."/>
        </authorList>
    </citation>
    <scope>NUCLEOTIDE SEQUENCE [LARGE SCALE GENOMIC DNA]</scope>
    <source>
        <strain evidence="3">RIFCSPLOWO2_12_FULL_64_10</strain>
    </source>
</reference>
<evidence type="ECO:0000313" key="3">
    <source>
        <dbReference type="Proteomes" id="UP000178606"/>
    </source>
</evidence>
<feature type="region of interest" description="Disordered" evidence="1">
    <location>
        <begin position="26"/>
        <end position="62"/>
    </location>
</feature>
<dbReference type="AlphaFoldDB" id="A0A1F6C4G9"/>
<comment type="caution">
    <text evidence="2">The sequence shown here is derived from an EMBL/GenBank/DDBJ whole genome shotgun (WGS) entry which is preliminary data.</text>
</comment>
<evidence type="ECO:0000313" key="2">
    <source>
        <dbReference type="EMBL" id="OGG44096.1"/>
    </source>
</evidence>
<protein>
    <submittedName>
        <fullName evidence="2">Uncharacterized protein</fullName>
    </submittedName>
</protein>
<accession>A0A1F6C4G9</accession>
<evidence type="ECO:0000256" key="1">
    <source>
        <dbReference type="SAM" id="MobiDB-lite"/>
    </source>
</evidence>
<proteinExistence type="predicted"/>
<dbReference type="EMBL" id="MFKF01000416">
    <property type="protein sequence ID" value="OGG44096.1"/>
    <property type="molecule type" value="Genomic_DNA"/>
</dbReference>
<dbReference type="Proteomes" id="UP000178606">
    <property type="component" value="Unassembled WGS sequence"/>
</dbReference>
<organism evidence="2 3">
    <name type="scientific">Handelsmanbacteria sp. (strain RIFCSPLOWO2_12_FULL_64_10)</name>
    <dbReference type="NCBI Taxonomy" id="1817868"/>
    <lineage>
        <taxon>Bacteria</taxon>
        <taxon>Candidatus Handelsmaniibacteriota</taxon>
    </lineage>
</organism>
<sequence>MAPQDTEIRLCPCCGRDVLQEDGVLKPHSTSTASRAKGDDRLCPGSNRVMRPGRNVDDEADM</sequence>